<protein>
    <submittedName>
        <fullName evidence="1">Uncharacterized protein</fullName>
    </submittedName>
</protein>
<keyword evidence="2" id="KW-1185">Reference proteome</keyword>
<evidence type="ECO:0000313" key="2">
    <source>
        <dbReference type="Proteomes" id="UP001163603"/>
    </source>
</evidence>
<dbReference type="EMBL" id="CM047750">
    <property type="protein sequence ID" value="KAJ0008023.1"/>
    <property type="molecule type" value="Genomic_DNA"/>
</dbReference>
<organism evidence="1 2">
    <name type="scientific">Pistacia integerrima</name>
    <dbReference type="NCBI Taxonomy" id="434235"/>
    <lineage>
        <taxon>Eukaryota</taxon>
        <taxon>Viridiplantae</taxon>
        <taxon>Streptophyta</taxon>
        <taxon>Embryophyta</taxon>
        <taxon>Tracheophyta</taxon>
        <taxon>Spermatophyta</taxon>
        <taxon>Magnoliopsida</taxon>
        <taxon>eudicotyledons</taxon>
        <taxon>Gunneridae</taxon>
        <taxon>Pentapetalae</taxon>
        <taxon>rosids</taxon>
        <taxon>malvids</taxon>
        <taxon>Sapindales</taxon>
        <taxon>Anacardiaceae</taxon>
        <taxon>Pistacia</taxon>
    </lineage>
</organism>
<evidence type="ECO:0000313" key="1">
    <source>
        <dbReference type="EMBL" id="KAJ0008023.1"/>
    </source>
</evidence>
<dbReference type="Proteomes" id="UP001163603">
    <property type="component" value="Chromosome 15"/>
</dbReference>
<accession>A0ACC0X308</accession>
<comment type="caution">
    <text evidence="1">The sequence shown here is derived from an EMBL/GenBank/DDBJ whole genome shotgun (WGS) entry which is preliminary data.</text>
</comment>
<proteinExistence type="predicted"/>
<name>A0ACC0X308_9ROSI</name>
<gene>
    <name evidence="1" type="ORF">Pint_30766</name>
</gene>
<reference evidence="2" key="1">
    <citation type="journal article" date="2023" name="G3 (Bethesda)">
        <title>Genome assembly and association tests identify interacting loci associated with vigor, precocity, and sex in interspecific pistachio rootstocks.</title>
        <authorList>
            <person name="Palmer W."/>
            <person name="Jacygrad E."/>
            <person name="Sagayaradj S."/>
            <person name="Cavanaugh K."/>
            <person name="Han R."/>
            <person name="Bertier L."/>
            <person name="Beede B."/>
            <person name="Kafkas S."/>
            <person name="Golino D."/>
            <person name="Preece J."/>
            <person name="Michelmore R."/>
        </authorList>
    </citation>
    <scope>NUCLEOTIDE SEQUENCE [LARGE SCALE GENOMIC DNA]</scope>
</reference>
<sequence>MVCNSGEIGACSHVKWRVSAELLMAYMGKFLTFMEVIVGINPHMHWVAIQAIKVFSKNISLEFQIDSAFSTKSSNLQLCLQFVAFVNAFLQDNLQYASIMVKHLRGESNGEQNRGGCLTHRARGVNFLPSK</sequence>